<feature type="domain" description="HTH luxR-type" evidence="1">
    <location>
        <begin position="691"/>
        <end position="756"/>
    </location>
</feature>
<sequence length="760" mass="83737">MVRSTLDPAATSYLGRDAEVAAVRALLDDGCLVSITGQGGLGKTRLARKVAGQLAADYDDGVYFVELSGLRHDHEVGTAVAAALRLRIKAGESATERVLDHLVRRAPLLVLDNCEHLLDGCADLVIQVLATCPGVTLLVTSRQTLSVAGEQVYRLPPLAVPPPELDDPARIAEYPAVALLVDRARAVRADFRITESNAAAIARLCRLLDGIPLAIELAAARHRSLSPAQVIDRWSCGLTLPTAWTHGVPDRHQTLRNTVDWSYRLCSDDEKQVWARLSIFQDWFELEAAEYVCADTRSVAPVVSIVDSLVDKSILERRGDDITHYRLLRPVREFGAEKLAEEGATDVVARRHRDWFRDVILLTDREFFSKKQFEHVRRLQVCQPDLRLALEWSLETPGEAETALEMAACVDEFWRMAGSDQLVKVWLQRALHAVPHSPHAGRGWAVLALHSIWMTDRDSAYRELDQADREAARSGDPVLIALAKAARSAAAKIDLDNEKAAALAWEATHTLRSHGHLRESMGAWNIYALATAAADPTGRLQELREAVRICEEHGDYYYRGLYLFAISLIEVMLGNPDAAERAGHTALRISRRWGSRFGDAYHVEALAWVASARNQHLRAATLFGVAASAWEQLGSDPDVILVRPHTLFRDASIQALGGDRFETAFLAGQAMPIDEAFEFALTPHREPATRHPVDIAPLTPREYEVATLVATGLTNKEIAARLVIAPRTADTHVGNILTKLGSSNRAQIATWVATRGAHAD</sequence>
<protein>
    <submittedName>
        <fullName evidence="2">Putative ATPase</fullName>
    </submittedName>
</protein>
<dbReference type="SUPFAM" id="SSF48452">
    <property type="entry name" value="TPR-like"/>
    <property type="match status" value="1"/>
</dbReference>
<dbReference type="GO" id="GO:0003677">
    <property type="term" value="F:DNA binding"/>
    <property type="evidence" value="ECO:0007669"/>
    <property type="project" value="InterPro"/>
</dbReference>
<evidence type="ECO:0000313" key="3">
    <source>
        <dbReference type="Proteomes" id="UP000295087"/>
    </source>
</evidence>
<dbReference type="SMART" id="SM00421">
    <property type="entry name" value="HTH_LUXR"/>
    <property type="match status" value="1"/>
</dbReference>
<dbReference type="PANTHER" id="PTHR47691">
    <property type="entry name" value="REGULATOR-RELATED"/>
    <property type="match status" value="1"/>
</dbReference>
<dbReference type="InterPro" id="IPR049945">
    <property type="entry name" value="AAA_22"/>
</dbReference>
<keyword evidence="3" id="KW-1185">Reference proteome</keyword>
<dbReference type="Pfam" id="PF00196">
    <property type="entry name" value="GerE"/>
    <property type="match status" value="1"/>
</dbReference>
<dbReference type="InterPro" id="IPR036388">
    <property type="entry name" value="WH-like_DNA-bd_sf"/>
</dbReference>
<dbReference type="PRINTS" id="PR00364">
    <property type="entry name" value="DISEASERSIST"/>
</dbReference>
<evidence type="ECO:0000259" key="1">
    <source>
        <dbReference type="PROSITE" id="PS50043"/>
    </source>
</evidence>
<gene>
    <name evidence="2" type="ORF">DFR75_109121</name>
</gene>
<dbReference type="InterPro" id="IPR000792">
    <property type="entry name" value="Tscrpt_reg_LuxR_C"/>
</dbReference>
<dbReference type="Gene3D" id="3.40.50.300">
    <property type="entry name" value="P-loop containing nucleotide triphosphate hydrolases"/>
    <property type="match status" value="1"/>
</dbReference>
<dbReference type="InterPro" id="IPR027417">
    <property type="entry name" value="P-loop_NTPase"/>
</dbReference>
<dbReference type="AlphaFoldDB" id="A0A4V3CMR0"/>
<dbReference type="GO" id="GO:0006355">
    <property type="term" value="P:regulation of DNA-templated transcription"/>
    <property type="evidence" value="ECO:0007669"/>
    <property type="project" value="InterPro"/>
</dbReference>
<accession>A0A4V3CMR0</accession>
<dbReference type="InterPro" id="IPR011990">
    <property type="entry name" value="TPR-like_helical_dom_sf"/>
</dbReference>
<proteinExistence type="predicted"/>
<comment type="caution">
    <text evidence="2">The sequence shown here is derived from an EMBL/GenBank/DDBJ whole genome shotgun (WGS) entry which is preliminary data.</text>
</comment>
<dbReference type="PROSITE" id="PS50043">
    <property type="entry name" value="HTH_LUXR_2"/>
    <property type="match status" value="1"/>
</dbReference>
<dbReference type="SUPFAM" id="SSF46894">
    <property type="entry name" value="C-terminal effector domain of the bipartite response regulators"/>
    <property type="match status" value="1"/>
</dbReference>
<dbReference type="Gene3D" id="1.10.10.10">
    <property type="entry name" value="Winged helix-like DNA-binding domain superfamily/Winged helix DNA-binding domain"/>
    <property type="match status" value="1"/>
</dbReference>
<evidence type="ECO:0000313" key="2">
    <source>
        <dbReference type="EMBL" id="TDP31152.1"/>
    </source>
</evidence>
<dbReference type="PANTHER" id="PTHR47691:SF3">
    <property type="entry name" value="HTH-TYPE TRANSCRIPTIONAL REGULATOR RV0890C-RELATED"/>
    <property type="match status" value="1"/>
</dbReference>
<dbReference type="Proteomes" id="UP000295087">
    <property type="component" value="Unassembled WGS sequence"/>
</dbReference>
<dbReference type="PRINTS" id="PR00038">
    <property type="entry name" value="HTHLUXR"/>
</dbReference>
<dbReference type="GO" id="GO:0016887">
    <property type="term" value="F:ATP hydrolysis activity"/>
    <property type="evidence" value="ECO:0007669"/>
    <property type="project" value="InterPro"/>
</dbReference>
<organism evidence="2 3">
    <name type="scientific">Nocardia ignorata</name>
    <dbReference type="NCBI Taxonomy" id="145285"/>
    <lineage>
        <taxon>Bacteria</taxon>
        <taxon>Bacillati</taxon>
        <taxon>Actinomycetota</taxon>
        <taxon>Actinomycetes</taxon>
        <taxon>Mycobacteriales</taxon>
        <taxon>Nocardiaceae</taxon>
        <taxon>Nocardia</taxon>
    </lineage>
</organism>
<dbReference type="SUPFAM" id="SSF52540">
    <property type="entry name" value="P-loop containing nucleoside triphosphate hydrolases"/>
    <property type="match status" value="1"/>
</dbReference>
<dbReference type="CDD" id="cd06170">
    <property type="entry name" value="LuxR_C_like"/>
    <property type="match status" value="1"/>
</dbReference>
<name>A0A4V3CMR0_NOCIG</name>
<reference evidence="2 3" key="1">
    <citation type="submission" date="2019-03" db="EMBL/GenBank/DDBJ databases">
        <title>Genomic Encyclopedia of Type Strains, Phase IV (KMG-IV): sequencing the most valuable type-strain genomes for metagenomic binning, comparative biology and taxonomic classification.</title>
        <authorList>
            <person name="Goeker M."/>
        </authorList>
    </citation>
    <scope>NUCLEOTIDE SEQUENCE [LARGE SCALE GENOMIC DNA]</scope>
    <source>
        <strain evidence="2 3">DSM 44496</strain>
    </source>
</reference>
<dbReference type="EMBL" id="SNXK01000009">
    <property type="protein sequence ID" value="TDP31152.1"/>
    <property type="molecule type" value="Genomic_DNA"/>
</dbReference>
<dbReference type="Pfam" id="PF13401">
    <property type="entry name" value="AAA_22"/>
    <property type="match status" value="1"/>
</dbReference>
<dbReference type="RefSeq" id="WP_067494121.1">
    <property type="nucleotide sequence ID" value="NZ_SNXK01000009.1"/>
</dbReference>
<dbReference type="InterPro" id="IPR016032">
    <property type="entry name" value="Sig_transdc_resp-reg_C-effctor"/>
</dbReference>